<keyword evidence="3" id="KW-0346">Stress response</keyword>
<protein>
    <submittedName>
        <fullName evidence="3">Heat shock protein 12A</fullName>
    </submittedName>
</protein>
<dbReference type="EMBL" id="LXFE01000467">
    <property type="protein sequence ID" value="OLL25235.1"/>
    <property type="molecule type" value="Genomic_DNA"/>
</dbReference>
<dbReference type="PANTHER" id="PTHR14187">
    <property type="entry name" value="ALPHA KINASE/ELONGATION FACTOR 2 KINASE"/>
    <property type="match status" value="1"/>
</dbReference>
<dbReference type="STRING" id="1198029.A0A1U7LRE1"/>
<dbReference type="PRINTS" id="PR00301">
    <property type="entry name" value="HEATSHOCK70"/>
</dbReference>
<dbReference type="Pfam" id="PF00012">
    <property type="entry name" value="HSP70"/>
    <property type="match status" value="1"/>
</dbReference>
<dbReference type="SUPFAM" id="SSF53067">
    <property type="entry name" value="Actin-like ATPase domain"/>
    <property type="match status" value="2"/>
</dbReference>
<gene>
    <name evidence="3" type="ORF">NEOLI_001684</name>
</gene>
<accession>A0A1U7LRE1</accession>
<dbReference type="Gene3D" id="3.30.420.40">
    <property type="match status" value="2"/>
</dbReference>
<keyword evidence="4" id="KW-1185">Reference proteome</keyword>
<evidence type="ECO:0000313" key="4">
    <source>
        <dbReference type="Proteomes" id="UP000186594"/>
    </source>
</evidence>
<dbReference type="InterPro" id="IPR013126">
    <property type="entry name" value="Hsp_70_fam"/>
</dbReference>
<dbReference type="OMA" id="SCLHEHF"/>
<dbReference type="GO" id="GO:0140662">
    <property type="term" value="F:ATP-dependent protein folding chaperone"/>
    <property type="evidence" value="ECO:0007669"/>
    <property type="project" value="InterPro"/>
</dbReference>
<dbReference type="GO" id="GO:0005524">
    <property type="term" value="F:ATP binding"/>
    <property type="evidence" value="ECO:0007669"/>
    <property type="project" value="UniProtKB-KW"/>
</dbReference>
<comment type="caution">
    <text evidence="3">The sequence shown here is derived from an EMBL/GenBank/DDBJ whole genome shotgun (WGS) entry which is preliminary data.</text>
</comment>
<reference evidence="3 4" key="1">
    <citation type="submission" date="2016-04" db="EMBL/GenBank/DDBJ databases">
        <title>Evolutionary innovation and constraint leading to complex multicellularity in the Ascomycota.</title>
        <authorList>
            <person name="Cisse O."/>
            <person name="Nguyen A."/>
            <person name="Hewitt D.A."/>
            <person name="Jedd G."/>
            <person name="Stajich J.E."/>
        </authorList>
    </citation>
    <scope>NUCLEOTIDE SEQUENCE [LARGE SCALE GENOMIC DNA]</scope>
    <source>
        <strain evidence="3 4">DAH-3</strain>
    </source>
</reference>
<keyword evidence="2" id="KW-0067">ATP-binding</keyword>
<organism evidence="3 4">
    <name type="scientific">Neolecta irregularis (strain DAH-3)</name>
    <dbReference type="NCBI Taxonomy" id="1198029"/>
    <lineage>
        <taxon>Eukaryota</taxon>
        <taxon>Fungi</taxon>
        <taxon>Dikarya</taxon>
        <taxon>Ascomycota</taxon>
        <taxon>Taphrinomycotina</taxon>
        <taxon>Neolectales</taxon>
        <taxon>Neolectaceae</taxon>
        <taxon>Neolecta</taxon>
    </lineage>
</organism>
<dbReference type="CDD" id="cd10170">
    <property type="entry name" value="ASKHA_NBD_HSP70"/>
    <property type="match status" value="1"/>
</dbReference>
<dbReference type="PANTHER" id="PTHR14187:SF5">
    <property type="entry name" value="HEAT SHOCK 70 KDA PROTEIN 12A"/>
    <property type="match status" value="1"/>
</dbReference>
<sequence length="496" mass="55143">MTAVLTIDEIVGIDFGTTYSGVAFAYSGDPNTISLIRHWPGSNQQTSVKNASLMIFEEDGTISAWGAQAEKKTLKSNQTIARWFKLLLDDTHSNYLGTASRHASKPPRKTAAEVVTDYLTLIHDHLISHLKSTYGCMLFNCTPIEYYITVPAIWSDKAQAVTKSVAVNAGFKGKLEIVREPEAAAIACAHIEHVDLKEGNRFLVCDAGGGTVDLISYQVTNALPLQIKEITVGTGGLCGATYLEHEFEKLLRKRLSKFGDKFLNERGLSSLFREFNDYLKVNFGEDDDEDEFNITLCGCDIDEDEEAGISVGCLIFSRAEMVSVFDPVINKVIDLIENQIAKSNRTIEIIFLVGGFGSNGYLRSRIQGMYPDISVQQPSDAWSAVVRGAVIHGLCEKIVTTRKVRQSYGVSCNCHWDPESHDKDQHYVCKVTGDEKASGCMSWYVTQGDEVQHAESIKLPFIHNARSKKRTSYEYDLLCSVAETPPKRSSHRMMFL</sequence>
<dbReference type="Proteomes" id="UP000186594">
    <property type="component" value="Unassembled WGS sequence"/>
</dbReference>
<dbReference type="AlphaFoldDB" id="A0A1U7LRE1"/>
<evidence type="ECO:0000313" key="3">
    <source>
        <dbReference type="EMBL" id="OLL25235.1"/>
    </source>
</evidence>
<evidence type="ECO:0000256" key="2">
    <source>
        <dbReference type="ARBA" id="ARBA00022840"/>
    </source>
</evidence>
<keyword evidence="1" id="KW-0547">Nucleotide-binding</keyword>
<evidence type="ECO:0000256" key="1">
    <source>
        <dbReference type="ARBA" id="ARBA00022741"/>
    </source>
</evidence>
<proteinExistence type="predicted"/>
<dbReference type="InterPro" id="IPR043129">
    <property type="entry name" value="ATPase_NBD"/>
</dbReference>
<name>A0A1U7LRE1_NEOID</name>
<dbReference type="OrthoDB" id="2963168at2759"/>
<dbReference type="Gene3D" id="3.90.640.10">
    <property type="entry name" value="Actin, Chain A, domain 4"/>
    <property type="match status" value="1"/>
</dbReference>